<dbReference type="Proteomes" id="UP001305414">
    <property type="component" value="Unassembled WGS sequence"/>
</dbReference>
<protein>
    <submittedName>
        <fullName evidence="1">Uncharacterized protein</fullName>
    </submittedName>
</protein>
<reference evidence="1 2" key="1">
    <citation type="submission" date="2023-10" db="EMBL/GenBank/DDBJ databases">
        <title>Draft genome sequence of Xylaria bambusicola isolate GMP-LS, the root and basal stem rot pathogen of sugarcane in Indonesia.</title>
        <authorList>
            <person name="Selvaraj P."/>
            <person name="Muralishankar V."/>
            <person name="Muruganantham S."/>
            <person name="Sp S."/>
            <person name="Haryani S."/>
            <person name="Lau K.J.X."/>
            <person name="Naqvi N.I."/>
        </authorList>
    </citation>
    <scope>NUCLEOTIDE SEQUENCE [LARGE SCALE GENOMIC DNA]</scope>
    <source>
        <strain evidence="1">GMP-LS</strain>
    </source>
</reference>
<accession>A0AAN7UYT5</accession>
<evidence type="ECO:0000313" key="1">
    <source>
        <dbReference type="EMBL" id="KAK5633254.1"/>
    </source>
</evidence>
<name>A0AAN7UYT5_9PEZI</name>
<dbReference type="EMBL" id="JAWHQM010000031">
    <property type="protein sequence ID" value="KAK5633254.1"/>
    <property type="molecule type" value="Genomic_DNA"/>
</dbReference>
<keyword evidence="2" id="KW-1185">Reference proteome</keyword>
<sequence length="123" mass="12890">MRAFNGVTARKPPIVTAQISRNEARISVPLRSTPCSTRESVSWTTVTLKSGLTAALPFPQLTLVSSTNMPAYPLSLACSRAISSSAGTIVAKTASYIGPDASGDPAVSTTMPTPYSSTRAIWD</sequence>
<proteinExistence type="predicted"/>
<gene>
    <name evidence="1" type="ORF">RRF57_008968</name>
</gene>
<organism evidence="1 2">
    <name type="scientific">Xylaria bambusicola</name>
    <dbReference type="NCBI Taxonomy" id="326684"/>
    <lineage>
        <taxon>Eukaryota</taxon>
        <taxon>Fungi</taxon>
        <taxon>Dikarya</taxon>
        <taxon>Ascomycota</taxon>
        <taxon>Pezizomycotina</taxon>
        <taxon>Sordariomycetes</taxon>
        <taxon>Xylariomycetidae</taxon>
        <taxon>Xylariales</taxon>
        <taxon>Xylariaceae</taxon>
        <taxon>Xylaria</taxon>
    </lineage>
</organism>
<evidence type="ECO:0000313" key="2">
    <source>
        <dbReference type="Proteomes" id="UP001305414"/>
    </source>
</evidence>
<dbReference type="AlphaFoldDB" id="A0AAN7UYT5"/>
<comment type="caution">
    <text evidence="1">The sequence shown here is derived from an EMBL/GenBank/DDBJ whole genome shotgun (WGS) entry which is preliminary data.</text>
</comment>